<reference evidence="2" key="1">
    <citation type="journal article" date="2011" name="Genome Res.">
        <title>Phylogeny-wide analysis of social amoeba genomes highlights ancient origins for complex intercellular communication.</title>
        <authorList>
            <person name="Heidel A.J."/>
            <person name="Lawal H.M."/>
            <person name="Felder M."/>
            <person name="Schilde C."/>
            <person name="Helps N.R."/>
            <person name="Tunggal B."/>
            <person name="Rivero F."/>
            <person name="John U."/>
            <person name="Schleicher M."/>
            <person name="Eichinger L."/>
            <person name="Platzer M."/>
            <person name="Noegel A.A."/>
            <person name="Schaap P."/>
            <person name="Gloeckner G."/>
        </authorList>
    </citation>
    <scope>NUCLEOTIDE SEQUENCE [LARGE SCALE GENOMIC DNA]</scope>
    <source>
        <strain evidence="2">SH3</strain>
    </source>
</reference>
<gene>
    <name evidence="1" type="ORF">DFA_10702</name>
</gene>
<dbReference type="KEGG" id="dfa:DFA_10702"/>
<evidence type="ECO:0000313" key="2">
    <source>
        <dbReference type="Proteomes" id="UP000007797"/>
    </source>
</evidence>
<keyword evidence="2" id="KW-1185">Reference proteome</keyword>
<organism evidence="1 2">
    <name type="scientific">Cavenderia fasciculata</name>
    <name type="common">Slime mold</name>
    <name type="synonym">Dictyostelium fasciculatum</name>
    <dbReference type="NCBI Taxonomy" id="261658"/>
    <lineage>
        <taxon>Eukaryota</taxon>
        <taxon>Amoebozoa</taxon>
        <taxon>Evosea</taxon>
        <taxon>Eumycetozoa</taxon>
        <taxon>Dictyostelia</taxon>
        <taxon>Acytosteliales</taxon>
        <taxon>Cavenderiaceae</taxon>
        <taxon>Cavenderia</taxon>
    </lineage>
</organism>
<dbReference type="AlphaFoldDB" id="F4QB57"/>
<accession>F4QB57</accession>
<dbReference type="Proteomes" id="UP000007797">
    <property type="component" value="Unassembled WGS sequence"/>
</dbReference>
<sequence>MIDVTVAKEGVSGQNSQSLFDRFYKVLVDPTSKMRRQTWSSRITAIAKMIDSMQRCVWKSYQIYEVYTIHVNEYCQTIDTKKKKQYKNSSRRSKGYKGELTEWIITHSILCDLFINQEMETSQTLLLLEMTQTSLAEYITIAPTTETAYLYFLPTIIYKWKLLCDNQKDKVKAVIDYYPKIIPLFLENEMLFATDESKYIIKEGGYQSITHSFWKIIKILVKEEQQQCQIHMNKIHQMLFDFNQKNKDKLPNHFCLLLETLCNIHEYDKDDDEDDNRLRDQFITKVDDGSYLLKNK</sequence>
<dbReference type="GeneID" id="14866875"/>
<protein>
    <submittedName>
        <fullName evidence="1">Uncharacterized protein</fullName>
    </submittedName>
</protein>
<dbReference type="RefSeq" id="XP_004351345.1">
    <property type="nucleotide sequence ID" value="XM_004351293.1"/>
</dbReference>
<proteinExistence type="predicted"/>
<dbReference type="EMBL" id="GL883027">
    <property type="protein sequence ID" value="EGG14829.1"/>
    <property type="molecule type" value="Genomic_DNA"/>
</dbReference>
<evidence type="ECO:0000313" key="1">
    <source>
        <dbReference type="EMBL" id="EGG14829.1"/>
    </source>
</evidence>
<name>F4QB57_CACFS</name>